<dbReference type="STRING" id="48467.SAMN02745166_03499"/>
<sequence>MNIFKWDDFREWERVVRGLMGNHLNDAVIARFKEEPPDYVVSDDLSWLDSVVRKVNGVRRPDSAQLLTRKLLEYYTHITAFHGCRPTSIETYTEFGLQACDPAKMQEVAVQIFGDNPKVWEAIEHLKGSSFEHSYEEHNQGKVYFTLTQEEIVDYCGHYLLYGSEYLLCIANSIGAARKLRERGRATIIECNVPITRIGHGFIKELAGSILEKMFERVLDPESSMGSGFGFYVKGSLPAESIASFHFPRQIPNPHNGRRLED</sequence>
<accession>A0A1T4YJD6</accession>
<organism evidence="1 2">
    <name type="scientific">Prosthecobacter debontii</name>
    <dbReference type="NCBI Taxonomy" id="48467"/>
    <lineage>
        <taxon>Bacteria</taxon>
        <taxon>Pseudomonadati</taxon>
        <taxon>Verrucomicrobiota</taxon>
        <taxon>Verrucomicrobiia</taxon>
        <taxon>Verrucomicrobiales</taxon>
        <taxon>Verrucomicrobiaceae</taxon>
        <taxon>Prosthecobacter</taxon>
    </lineage>
</organism>
<reference evidence="2" key="1">
    <citation type="submission" date="2017-02" db="EMBL/GenBank/DDBJ databases">
        <authorList>
            <person name="Varghese N."/>
            <person name="Submissions S."/>
        </authorList>
    </citation>
    <scope>NUCLEOTIDE SEQUENCE [LARGE SCALE GENOMIC DNA]</scope>
    <source>
        <strain evidence="2">ATCC 700200</strain>
    </source>
</reference>
<evidence type="ECO:0000313" key="1">
    <source>
        <dbReference type="EMBL" id="SKB01902.1"/>
    </source>
</evidence>
<dbReference type="Proteomes" id="UP000190774">
    <property type="component" value="Unassembled WGS sequence"/>
</dbReference>
<evidence type="ECO:0000313" key="2">
    <source>
        <dbReference type="Proteomes" id="UP000190774"/>
    </source>
</evidence>
<dbReference type="OrthoDB" id="8960711at2"/>
<gene>
    <name evidence="1" type="ORF">SAMN02745166_03499</name>
</gene>
<protein>
    <submittedName>
        <fullName evidence="1">Uncharacterized protein</fullName>
    </submittedName>
</protein>
<keyword evidence="2" id="KW-1185">Reference proteome</keyword>
<proteinExistence type="predicted"/>
<dbReference type="EMBL" id="FUYE01000012">
    <property type="protein sequence ID" value="SKB01902.1"/>
    <property type="molecule type" value="Genomic_DNA"/>
</dbReference>
<name>A0A1T4YJD6_9BACT</name>
<dbReference type="AlphaFoldDB" id="A0A1T4YJD6"/>
<dbReference type="RefSeq" id="WP_078814689.1">
    <property type="nucleotide sequence ID" value="NZ_FUYE01000012.1"/>
</dbReference>